<proteinExistence type="predicted"/>
<dbReference type="Proteomes" id="UP000654670">
    <property type="component" value="Unassembled WGS sequence"/>
</dbReference>
<reference evidence="2" key="2">
    <citation type="submission" date="2020-09" db="EMBL/GenBank/DDBJ databases">
        <authorList>
            <person name="Sun Q."/>
            <person name="Ohkuma M."/>
        </authorList>
    </citation>
    <scope>NUCLEOTIDE SEQUENCE</scope>
    <source>
        <strain evidence="2">JCM 15325</strain>
    </source>
</reference>
<evidence type="ECO:0000313" key="3">
    <source>
        <dbReference type="Proteomes" id="UP000654670"/>
    </source>
</evidence>
<protein>
    <submittedName>
        <fullName evidence="2">Uncharacterized protein</fullName>
    </submittedName>
</protein>
<dbReference type="AlphaFoldDB" id="A0A917S489"/>
<organism evidence="2 3">
    <name type="scientific">Sporolactobacillus putidus</name>
    <dbReference type="NCBI Taxonomy" id="492735"/>
    <lineage>
        <taxon>Bacteria</taxon>
        <taxon>Bacillati</taxon>
        <taxon>Bacillota</taxon>
        <taxon>Bacilli</taxon>
        <taxon>Bacillales</taxon>
        <taxon>Sporolactobacillaceae</taxon>
        <taxon>Sporolactobacillus</taxon>
    </lineage>
</organism>
<evidence type="ECO:0000256" key="1">
    <source>
        <dbReference type="SAM" id="MobiDB-lite"/>
    </source>
</evidence>
<reference evidence="2" key="1">
    <citation type="journal article" date="2014" name="Int. J. Syst. Evol. Microbiol.">
        <title>Complete genome sequence of Corynebacterium casei LMG S-19264T (=DSM 44701T), isolated from a smear-ripened cheese.</title>
        <authorList>
            <consortium name="US DOE Joint Genome Institute (JGI-PGF)"/>
            <person name="Walter F."/>
            <person name="Albersmeier A."/>
            <person name="Kalinowski J."/>
            <person name="Ruckert C."/>
        </authorList>
    </citation>
    <scope>NUCLEOTIDE SEQUENCE</scope>
    <source>
        <strain evidence="2">JCM 15325</strain>
    </source>
</reference>
<name>A0A917S489_9BACL</name>
<dbReference type="EMBL" id="BMOK01000008">
    <property type="protein sequence ID" value="GGL56632.1"/>
    <property type="molecule type" value="Genomic_DNA"/>
</dbReference>
<accession>A0A917S489</accession>
<feature type="region of interest" description="Disordered" evidence="1">
    <location>
        <begin position="93"/>
        <end position="113"/>
    </location>
</feature>
<gene>
    <name evidence="2" type="ORF">GCM10007968_20780</name>
</gene>
<sequence length="113" mass="12742">MVQSNISFPEAYKEFMNNHNVSKMELRKLIKKRPFNKNNVDVGIIFYMAEKHATPDKKIVEEIIAQFKNLNEVAPGSYGIFIESNDILKRTGAAKSDAGTTPGKNEIIKKLGK</sequence>
<comment type="caution">
    <text evidence="2">The sequence shown here is derived from an EMBL/GenBank/DDBJ whole genome shotgun (WGS) entry which is preliminary data.</text>
</comment>
<keyword evidence="3" id="KW-1185">Reference proteome</keyword>
<evidence type="ECO:0000313" key="2">
    <source>
        <dbReference type="EMBL" id="GGL56632.1"/>
    </source>
</evidence>